<proteinExistence type="predicted"/>
<reference evidence="2 3" key="1">
    <citation type="submission" date="2016-07" db="EMBL/GenBank/DDBJ databases">
        <title>Genomic analysis of zinc-resistant bacterium Mucilaginibacter pedocola TBZ30.</title>
        <authorList>
            <person name="Huang J."/>
            <person name="Tang J."/>
        </authorList>
    </citation>
    <scope>NUCLEOTIDE SEQUENCE [LARGE SCALE GENOMIC DNA]</scope>
    <source>
        <strain evidence="2 3">TBZ30</strain>
    </source>
</reference>
<evidence type="ECO:0000313" key="3">
    <source>
        <dbReference type="Proteomes" id="UP000189739"/>
    </source>
</evidence>
<dbReference type="STRING" id="1792845.BC343_09300"/>
<dbReference type="EMBL" id="MBTF01000023">
    <property type="protein sequence ID" value="OOQ58831.1"/>
    <property type="molecule type" value="Genomic_DNA"/>
</dbReference>
<organism evidence="2 3">
    <name type="scientific">Mucilaginibacter pedocola</name>
    <dbReference type="NCBI Taxonomy" id="1792845"/>
    <lineage>
        <taxon>Bacteria</taxon>
        <taxon>Pseudomonadati</taxon>
        <taxon>Bacteroidota</taxon>
        <taxon>Sphingobacteriia</taxon>
        <taxon>Sphingobacteriales</taxon>
        <taxon>Sphingobacteriaceae</taxon>
        <taxon>Mucilaginibacter</taxon>
    </lineage>
</organism>
<dbReference type="AlphaFoldDB" id="A0A1S9PD29"/>
<dbReference type="RefSeq" id="WP_078349544.1">
    <property type="nucleotide sequence ID" value="NZ_MBTF01000023.1"/>
</dbReference>
<dbReference type="Proteomes" id="UP000189739">
    <property type="component" value="Unassembled WGS sequence"/>
</dbReference>
<keyword evidence="1" id="KW-0812">Transmembrane</keyword>
<gene>
    <name evidence="2" type="ORF">BC343_09300</name>
</gene>
<feature type="transmembrane region" description="Helical" evidence="1">
    <location>
        <begin position="67"/>
        <end position="83"/>
    </location>
</feature>
<evidence type="ECO:0000313" key="2">
    <source>
        <dbReference type="EMBL" id="OOQ58831.1"/>
    </source>
</evidence>
<keyword evidence="1" id="KW-1133">Transmembrane helix</keyword>
<sequence>MDIEQIWKGHQPETAGLPEVQGIAQLKPEQNSPLKRMKKLLIQNMVGVGICIGMYVCILYFFNYWQIRALIGITLLFTLWGLLSARQLYRSVDDDVLADNLLAELKRNRNALNSWMRIQMRVSAIIYPFSAAGGYLWGGVFASGKDVTTFMDKPSAWWVLIACVIILPPLGYMAGKWMFNKSFGKVIAQLDTNIGNLVVGGTE</sequence>
<keyword evidence="3" id="KW-1185">Reference proteome</keyword>
<dbReference type="OrthoDB" id="982313at2"/>
<keyword evidence="1" id="KW-0472">Membrane</keyword>
<comment type="caution">
    <text evidence="2">The sequence shown here is derived from an EMBL/GenBank/DDBJ whole genome shotgun (WGS) entry which is preliminary data.</text>
</comment>
<accession>A0A1S9PD29</accession>
<feature type="transmembrane region" description="Helical" evidence="1">
    <location>
        <begin position="40"/>
        <end position="61"/>
    </location>
</feature>
<name>A0A1S9PD29_9SPHI</name>
<feature type="transmembrane region" description="Helical" evidence="1">
    <location>
        <begin position="124"/>
        <end position="144"/>
    </location>
</feature>
<feature type="transmembrane region" description="Helical" evidence="1">
    <location>
        <begin position="156"/>
        <end position="175"/>
    </location>
</feature>
<protein>
    <submittedName>
        <fullName evidence="2">Uncharacterized protein</fullName>
    </submittedName>
</protein>
<evidence type="ECO:0000256" key="1">
    <source>
        <dbReference type="SAM" id="Phobius"/>
    </source>
</evidence>